<accession>A0A1I4CCN8</accession>
<feature type="transmembrane region" description="Helical" evidence="1">
    <location>
        <begin position="6"/>
        <end position="28"/>
    </location>
</feature>
<keyword evidence="3" id="KW-1185">Reference proteome</keyword>
<evidence type="ECO:0000313" key="2">
    <source>
        <dbReference type="EMBL" id="SFK78077.1"/>
    </source>
</evidence>
<dbReference type="AlphaFoldDB" id="A0A1I4CCN8"/>
<feature type="transmembrane region" description="Helical" evidence="1">
    <location>
        <begin position="77"/>
        <end position="100"/>
    </location>
</feature>
<evidence type="ECO:0000256" key="1">
    <source>
        <dbReference type="SAM" id="Phobius"/>
    </source>
</evidence>
<feature type="transmembrane region" description="Helical" evidence="1">
    <location>
        <begin position="124"/>
        <end position="143"/>
    </location>
</feature>
<evidence type="ECO:0000313" key="3">
    <source>
        <dbReference type="Proteomes" id="UP000198924"/>
    </source>
</evidence>
<proteinExistence type="predicted"/>
<dbReference type="Pfam" id="PF09980">
    <property type="entry name" value="DUF2214"/>
    <property type="match status" value="1"/>
</dbReference>
<keyword evidence="1" id="KW-1133">Transmembrane helix</keyword>
<keyword evidence="1" id="KW-0812">Transmembrane</keyword>
<name>A0A1I4CCN8_9GAMM</name>
<feature type="transmembrane region" description="Helical" evidence="1">
    <location>
        <begin position="40"/>
        <end position="65"/>
    </location>
</feature>
<gene>
    <name evidence="2" type="ORF">SAMN04488079_1278</name>
</gene>
<dbReference type="OrthoDB" id="826511at2"/>
<dbReference type="Proteomes" id="UP000198924">
    <property type="component" value="Unassembled WGS sequence"/>
</dbReference>
<dbReference type="InterPro" id="IPR018706">
    <property type="entry name" value="DUF2214_membrane"/>
</dbReference>
<reference evidence="3" key="1">
    <citation type="submission" date="2016-10" db="EMBL/GenBank/DDBJ databases">
        <authorList>
            <person name="Varghese N."/>
            <person name="Submissions S."/>
        </authorList>
    </citation>
    <scope>NUCLEOTIDE SEQUENCE [LARGE SCALE GENOMIC DNA]</scope>
    <source>
        <strain evidence="3">DSM 11578</strain>
    </source>
</reference>
<protein>
    <submittedName>
        <fullName evidence="2">Putative membrane protein</fullName>
    </submittedName>
</protein>
<dbReference type="RefSeq" id="WP_091716179.1">
    <property type="nucleotide sequence ID" value="NZ_FOSH01000027.1"/>
</dbReference>
<keyword evidence="1" id="KW-0472">Membrane</keyword>
<organism evidence="2 3">
    <name type="scientific">Methylophaga sulfidovorans</name>
    <dbReference type="NCBI Taxonomy" id="45496"/>
    <lineage>
        <taxon>Bacteria</taxon>
        <taxon>Pseudomonadati</taxon>
        <taxon>Pseudomonadota</taxon>
        <taxon>Gammaproteobacteria</taxon>
        <taxon>Thiotrichales</taxon>
        <taxon>Piscirickettsiaceae</taxon>
        <taxon>Methylophaga</taxon>
    </lineage>
</organism>
<sequence length="144" mass="15847">MDYILVKYVHLLGVFVLFSMLVAEHLLVKSEMTNADLKKCLIVDIVYGVSVVVVLAAGLTLWFIVGKPSGFYSSNPVFHIKVGLFLLIGLLSIYPTIFFLKNRKSSASVITVPKSVVMFIRTELALLIVLPLLAVLMAQGYGLT</sequence>
<dbReference type="EMBL" id="FOSH01000027">
    <property type="protein sequence ID" value="SFK78077.1"/>
    <property type="molecule type" value="Genomic_DNA"/>
</dbReference>